<feature type="compositionally biased region" description="Acidic residues" evidence="1">
    <location>
        <begin position="54"/>
        <end position="70"/>
    </location>
</feature>
<dbReference type="STRING" id="5627.A0A1C7MJ29"/>
<dbReference type="AlphaFoldDB" id="A0A1C7MJ29"/>
<gene>
    <name evidence="2" type="ORF">A0H81_03955</name>
</gene>
<evidence type="ECO:0000313" key="3">
    <source>
        <dbReference type="Proteomes" id="UP000092993"/>
    </source>
</evidence>
<organism evidence="2 3">
    <name type="scientific">Grifola frondosa</name>
    <name type="common">Maitake</name>
    <name type="synonym">Polyporus frondosus</name>
    <dbReference type="NCBI Taxonomy" id="5627"/>
    <lineage>
        <taxon>Eukaryota</taxon>
        <taxon>Fungi</taxon>
        <taxon>Dikarya</taxon>
        <taxon>Basidiomycota</taxon>
        <taxon>Agaricomycotina</taxon>
        <taxon>Agaricomycetes</taxon>
        <taxon>Polyporales</taxon>
        <taxon>Grifolaceae</taxon>
        <taxon>Grifola</taxon>
    </lineage>
</organism>
<reference evidence="2 3" key="1">
    <citation type="submission" date="2016-03" db="EMBL/GenBank/DDBJ databases">
        <title>Whole genome sequencing of Grifola frondosa 9006-11.</title>
        <authorList>
            <person name="Min B."/>
            <person name="Park H."/>
            <person name="Kim J.-G."/>
            <person name="Cho H."/>
            <person name="Oh Y.-L."/>
            <person name="Kong W.-S."/>
            <person name="Choi I.-G."/>
        </authorList>
    </citation>
    <scope>NUCLEOTIDE SEQUENCE [LARGE SCALE GENOMIC DNA]</scope>
    <source>
        <strain evidence="2 3">9006-11</strain>
    </source>
</reference>
<accession>A0A1C7MJ29</accession>
<proteinExistence type="predicted"/>
<evidence type="ECO:0000313" key="2">
    <source>
        <dbReference type="EMBL" id="OBZ76818.1"/>
    </source>
</evidence>
<keyword evidence="3" id="KW-1185">Reference proteome</keyword>
<dbReference type="Proteomes" id="UP000092993">
    <property type="component" value="Unassembled WGS sequence"/>
</dbReference>
<dbReference type="OMA" id="WEALRLN"/>
<dbReference type="OrthoDB" id="5378975at2759"/>
<dbReference type="Pfam" id="PF17104">
    <property type="entry name" value="YBL010C_LAA2"/>
    <property type="match status" value="1"/>
</dbReference>
<dbReference type="InterPro" id="IPR031355">
    <property type="entry name" value="YBL010C/LAA2-like"/>
</dbReference>
<feature type="compositionally biased region" description="Polar residues" evidence="1">
    <location>
        <begin position="20"/>
        <end position="36"/>
    </location>
</feature>
<comment type="caution">
    <text evidence="2">The sequence shown here is derived from an EMBL/GenBank/DDBJ whole genome shotgun (WGS) entry which is preliminary data.</text>
</comment>
<evidence type="ECO:0000256" key="1">
    <source>
        <dbReference type="SAM" id="MobiDB-lite"/>
    </source>
</evidence>
<feature type="region of interest" description="Disordered" evidence="1">
    <location>
        <begin position="16"/>
        <end position="81"/>
    </location>
</feature>
<dbReference type="EMBL" id="LUGG01000003">
    <property type="protein sequence ID" value="OBZ76818.1"/>
    <property type="molecule type" value="Genomic_DNA"/>
</dbReference>
<sequence length="158" mass="17163">MDDDITFGASVWTVPDNLLPTKQRTPSSSPALSTQDGFDDFDNFGTPAETLAASEDEADDDFGDFGDFGDDQGAPVTPGFTSGFNEDVGYAEDVWISGPSKGWRPLRLNPMPSTEDLQEQVDNILGPLWAHDNVSHLTDEEIRQVGGLNQTLVTAERL</sequence>
<protein>
    <submittedName>
        <fullName evidence="2">Uncharacterized protein</fullName>
    </submittedName>
</protein>
<name>A0A1C7MJ29_GRIFR</name>